<feature type="compositionally biased region" description="Basic and acidic residues" evidence="4">
    <location>
        <begin position="10"/>
        <end position="20"/>
    </location>
</feature>
<evidence type="ECO:0000313" key="7">
    <source>
        <dbReference type="WBParaSite" id="Csp11.Scaffold630.g21521.t1"/>
    </source>
</evidence>
<feature type="compositionally biased region" description="Polar residues" evidence="4">
    <location>
        <begin position="68"/>
        <end position="95"/>
    </location>
</feature>
<feature type="domain" description="Homeobox" evidence="5">
    <location>
        <begin position="97"/>
        <end position="157"/>
    </location>
</feature>
<evidence type="ECO:0000256" key="2">
    <source>
        <dbReference type="PROSITE-ProRule" id="PRU00108"/>
    </source>
</evidence>
<keyword evidence="6" id="KW-1185">Reference proteome</keyword>
<keyword evidence="2 3" id="KW-0539">Nucleus</keyword>
<dbReference type="Gene3D" id="1.10.10.60">
    <property type="entry name" value="Homeodomain-like"/>
    <property type="match status" value="1"/>
</dbReference>
<feature type="compositionally biased region" description="Low complexity" evidence="4">
    <location>
        <begin position="55"/>
        <end position="64"/>
    </location>
</feature>
<evidence type="ECO:0000313" key="6">
    <source>
        <dbReference type="Proteomes" id="UP000095282"/>
    </source>
</evidence>
<dbReference type="AlphaFoldDB" id="A0A1I7V1Q8"/>
<evidence type="ECO:0000256" key="1">
    <source>
        <dbReference type="ARBA" id="ARBA00004123"/>
    </source>
</evidence>
<dbReference type="GO" id="GO:0003677">
    <property type="term" value="F:DNA binding"/>
    <property type="evidence" value="ECO:0007669"/>
    <property type="project" value="UniProtKB-UniRule"/>
</dbReference>
<protein>
    <submittedName>
        <fullName evidence="7">Homeobox domain-containing protein</fullName>
    </submittedName>
</protein>
<dbReference type="Proteomes" id="UP000095282">
    <property type="component" value="Unplaced"/>
</dbReference>
<feature type="region of interest" description="Disordered" evidence="4">
    <location>
        <begin position="55"/>
        <end position="102"/>
    </location>
</feature>
<accession>A0A1I7V1Q8</accession>
<proteinExistence type="predicted"/>
<reference evidence="7" key="1">
    <citation type="submission" date="2016-11" db="UniProtKB">
        <authorList>
            <consortium name="WormBaseParasite"/>
        </authorList>
    </citation>
    <scope>IDENTIFICATION</scope>
</reference>
<dbReference type="CDD" id="cd00086">
    <property type="entry name" value="homeodomain"/>
    <property type="match status" value="1"/>
</dbReference>
<comment type="subcellular location">
    <subcellularLocation>
        <location evidence="1 2 3">Nucleus</location>
    </subcellularLocation>
</comment>
<organism evidence="6 7">
    <name type="scientific">Caenorhabditis tropicalis</name>
    <dbReference type="NCBI Taxonomy" id="1561998"/>
    <lineage>
        <taxon>Eukaryota</taxon>
        <taxon>Metazoa</taxon>
        <taxon>Ecdysozoa</taxon>
        <taxon>Nematoda</taxon>
        <taxon>Chromadorea</taxon>
        <taxon>Rhabditida</taxon>
        <taxon>Rhabditina</taxon>
        <taxon>Rhabditomorpha</taxon>
        <taxon>Rhabditoidea</taxon>
        <taxon>Rhabditidae</taxon>
        <taxon>Peloderinae</taxon>
        <taxon>Caenorhabditis</taxon>
    </lineage>
</organism>
<dbReference type="PROSITE" id="PS50071">
    <property type="entry name" value="HOMEOBOX_2"/>
    <property type="match status" value="1"/>
</dbReference>
<dbReference type="GO" id="GO:0005634">
    <property type="term" value="C:nucleus"/>
    <property type="evidence" value="ECO:0007669"/>
    <property type="project" value="UniProtKB-SubCell"/>
</dbReference>
<dbReference type="Pfam" id="PF00046">
    <property type="entry name" value="Homeodomain"/>
    <property type="match status" value="1"/>
</dbReference>
<evidence type="ECO:0000259" key="5">
    <source>
        <dbReference type="PROSITE" id="PS50071"/>
    </source>
</evidence>
<evidence type="ECO:0000256" key="3">
    <source>
        <dbReference type="RuleBase" id="RU000682"/>
    </source>
</evidence>
<keyword evidence="2 3" id="KW-0371">Homeobox</keyword>
<feature type="region of interest" description="Disordered" evidence="4">
    <location>
        <begin position="1"/>
        <end position="20"/>
    </location>
</feature>
<name>A0A1I7V1Q8_9PELO</name>
<evidence type="ECO:0000256" key="4">
    <source>
        <dbReference type="SAM" id="MobiDB-lite"/>
    </source>
</evidence>
<dbReference type="InterPro" id="IPR009057">
    <property type="entry name" value="Homeodomain-like_sf"/>
</dbReference>
<dbReference type="WBParaSite" id="Csp11.Scaffold630.g21521.t1">
    <property type="protein sequence ID" value="Csp11.Scaffold630.g21521.t1"/>
    <property type="gene ID" value="Csp11.Scaffold630.g21521"/>
</dbReference>
<dbReference type="SUPFAM" id="SSF46689">
    <property type="entry name" value="Homeodomain-like"/>
    <property type="match status" value="1"/>
</dbReference>
<keyword evidence="2 3" id="KW-0238">DNA-binding</keyword>
<dbReference type="SMART" id="SM00389">
    <property type="entry name" value="HOX"/>
    <property type="match status" value="1"/>
</dbReference>
<feature type="DNA-binding region" description="Homeobox" evidence="2">
    <location>
        <begin position="99"/>
        <end position="158"/>
    </location>
</feature>
<sequence>MQELNSHGNQVREESPRDYYLRKNKATEAFVSSSVYPRSGYTTSKADAVISEIIISQEESPSPEKSGDSSCQPPAPSVNNHTPHFVDPNSTTSPTVIKKKRAYSQITEEQKSILMKSFYQSSSLSDEKAEWLSKRTGLKKKTVKYWYQNQKISLKKKQAAGSSEDKENIMN</sequence>
<dbReference type="InterPro" id="IPR001356">
    <property type="entry name" value="HD"/>
</dbReference>